<dbReference type="SMART" id="SM00960">
    <property type="entry name" value="Robl_LC7"/>
    <property type="match status" value="1"/>
</dbReference>
<feature type="domain" description="Roadblock/LAMTOR2" evidence="1">
    <location>
        <begin position="11"/>
        <end position="104"/>
    </location>
</feature>
<name>A0ABR7A554_9BURK</name>
<gene>
    <name evidence="2" type="ORF">H8K43_10190</name>
</gene>
<proteinExistence type="predicted"/>
<organism evidence="2 3">
    <name type="scientific">Undibacterium curvum</name>
    <dbReference type="NCBI Taxonomy" id="2762294"/>
    <lineage>
        <taxon>Bacteria</taxon>
        <taxon>Pseudomonadati</taxon>
        <taxon>Pseudomonadota</taxon>
        <taxon>Betaproteobacteria</taxon>
        <taxon>Burkholderiales</taxon>
        <taxon>Oxalobacteraceae</taxon>
        <taxon>Undibacterium</taxon>
    </lineage>
</organism>
<sequence length="127" mass="13239">MQNKESLLSDAKAAIDLVLAEVRSVKAVVISTGDGFEVAARVEDATQITRMSAMASSLSALGALAGEENGLGNCKNMIIESESGMLVILQVQRGADTFILSVIAGSDAVVGQILFFAKQAVRILQIA</sequence>
<dbReference type="SUPFAM" id="SSF103196">
    <property type="entry name" value="Roadblock/LC7 domain"/>
    <property type="match status" value="1"/>
</dbReference>
<evidence type="ECO:0000259" key="1">
    <source>
        <dbReference type="SMART" id="SM00960"/>
    </source>
</evidence>
<dbReference type="InterPro" id="IPR004942">
    <property type="entry name" value="Roadblock/LAMTOR2_dom"/>
</dbReference>
<dbReference type="Gene3D" id="3.30.450.30">
    <property type="entry name" value="Dynein light chain 2a, cytoplasmic"/>
    <property type="match status" value="1"/>
</dbReference>
<dbReference type="Pfam" id="PF03259">
    <property type="entry name" value="Robl_LC7"/>
    <property type="match status" value="1"/>
</dbReference>
<reference evidence="2 3" key="1">
    <citation type="submission" date="2020-08" db="EMBL/GenBank/DDBJ databases">
        <title>Novel species isolated from subtropical streams in China.</title>
        <authorList>
            <person name="Lu H."/>
        </authorList>
    </citation>
    <scope>NUCLEOTIDE SEQUENCE [LARGE SCALE GENOMIC DNA]</scope>
    <source>
        <strain evidence="2 3">CY22W</strain>
    </source>
</reference>
<keyword evidence="3" id="KW-1185">Reference proteome</keyword>
<accession>A0ABR7A554</accession>
<protein>
    <submittedName>
        <fullName evidence="2">Roadblock/LC7 domain-containing protein</fullName>
    </submittedName>
</protein>
<evidence type="ECO:0000313" key="2">
    <source>
        <dbReference type="EMBL" id="MBC3932042.1"/>
    </source>
</evidence>
<comment type="caution">
    <text evidence="2">The sequence shown here is derived from an EMBL/GenBank/DDBJ whole genome shotgun (WGS) entry which is preliminary data.</text>
</comment>
<evidence type="ECO:0000313" key="3">
    <source>
        <dbReference type="Proteomes" id="UP000654304"/>
    </source>
</evidence>
<dbReference type="RefSeq" id="WP_186903716.1">
    <property type="nucleotide sequence ID" value="NZ_JACOGD010000004.1"/>
</dbReference>
<dbReference type="EMBL" id="JACOGD010000004">
    <property type="protein sequence ID" value="MBC3932042.1"/>
    <property type="molecule type" value="Genomic_DNA"/>
</dbReference>
<dbReference type="Proteomes" id="UP000654304">
    <property type="component" value="Unassembled WGS sequence"/>
</dbReference>